<feature type="compositionally biased region" description="Basic and acidic residues" evidence="1">
    <location>
        <begin position="339"/>
        <end position="377"/>
    </location>
</feature>
<feature type="compositionally biased region" description="Basic residues" evidence="1">
    <location>
        <begin position="436"/>
        <end position="454"/>
    </location>
</feature>
<dbReference type="AlphaFoldDB" id="A0ABD3P684"/>
<feature type="region of interest" description="Disordered" evidence="1">
    <location>
        <begin position="890"/>
        <end position="932"/>
    </location>
</feature>
<evidence type="ECO:0000313" key="3">
    <source>
        <dbReference type="Proteomes" id="UP001516023"/>
    </source>
</evidence>
<gene>
    <name evidence="2" type="ORF">HJC23_004863</name>
</gene>
<feature type="compositionally biased region" description="Basic and acidic residues" evidence="1">
    <location>
        <begin position="894"/>
        <end position="905"/>
    </location>
</feature>
<feature type="compositionally biased region" description="Basic residues" evidence="1">
    <location>
        <begin position="601"/>
        <end position="619"/>
    </location>
</feature>
<feature type="region of interest" description="Disordered" evidence="1">
    <location>
        <begin position="242"/>
        <end position="272"/>
    </location>
</feature>
<reference evidence="2 3" key="1">
    <citation type="journal article" date="2020" name="G3 (Bethesda)">
        <title>Improved Reference Genome for Cyclotella cryptica CCMP332, a Model for Cell Wall Morphogenesis, Salinity Adaptation, and Lipid Production in Diatoms (Bacillariophyta).</title>
        <authorList>
            <person name="Roberts W.R."/>
            <person name="Downey K.M."/>
            <person name="Ruck E.C."/>
            <person name="Traller J.C."/>
            <person name="Alverson A.J."/>
        </authorList>
    </citation>
    <scope>NUCLEOTIDE SEQUENCE [LARGE SCALE GENOMIC DNA]</scope>
    <source>
        <strain evidence="2 3">CCMP332</strain>
    </source>
</reference>
<protein>
    <submittedName>
        <fullName evidence="2">Uncharacterized protein</fullName>
    </submittedName>
</protein>
<feature type="compositionally biased region" description="Basic and acidic residues" evidence="1">
    <location>
        <begin position="182"/>
        <end position="198"/>
    </location>
</feature>
<name>A0ABD3P684_9STRA</name>
<feature type="compositionally biased region" description="Low complexity" evidence="1">
    <location>
        <begin position="691"/>
        <end position="700"/>
    </location>
</feature>
<proteinExistence type="predicted"/>
<evidence type="ECO:0000256" key="1">
    <source>
        <dbReference type="SAM" id="MobiDB-lite"/>
    </source>
</evidence>
<accession>A0ABD3P684</accession>
<feature type="region of interest" description="Disordered" evidence="1">
    <location>
        <begin position="420"/>
        <end position="503"/>
    </location>
</feature>
<feature type="region of interest" description="Disordered" evidence="1">
    <location>
        <begin position="157"/>
        <end position="201"/>
    </location>
</feature>
<feature type="compositionally biased region" description="Basic and acidic residues" evidence="1">
    <location>
        <begin position="455"/>
        <end position="465"/>
    </location>
</feature>
<feature type="compositionally biased region" description="Gly residues" evidence="1">
    <location>
        <begin position="242"/>
        <end position="253"/>
    </location>
</feature>
<feature type="compositionally biased region" description="Low complexity" evidence="1">
    <location>
        <begin position="915"/>
        <end position="925"/>
    </location>
</feature>
<feature type="compositionally biased region" description="Basic and acidic residues" evidence="1">
    <location>
        <begin position="425"/>
        <end position="435"/>
    </location>
</feature>
<feature type="region of interest" description="Disordered" evidence="1">
    <location>
        <begin position="1"/>
        <end position="143"/>
    </location>
</feature>
<comment type="caution">
    <text evidence="2">The sequence shown here is derived from an EMBL/GenBank/DDBJ whole genome shotgun (WGS) entry which is preliminary data.</text>
</comment>
<dbReference type="Proteomes" id="UP001516023">
    <property type="component" value="Unassembled WGS sequence"/>
</dbReference>
<feature type="region of interest" description="Disordered" evidence="1">
    <location>
        <begin position="601"/>
        <end position="623"/>
    </location>
</feature>
<dbReference type="EMBL" id="JABMIG020000252">
    <property type="protein sequence ID" value="KAL3783744.1"/>
    <property type="molecule type" value="Genomic_DNA"/>
</dbReference>
<feature type="region of interest" description="Disordered" evidence="1">
    <location>
        <begin position="315"/>
        <end position="400"/>
    </location>
</feature>
<feature type="compositionally biased region" description="Basic and acidic residues" evidence="1">
    <location>
        <begin position="121"/>
        <end position="133"/>
    </location>
</feature>
<feature type="compositionally biased region" description="Polar residues" evidence="1">
    <location>
        <begin position="384"/>
        <end position="393"/>
    </location>
</feature>
<feature type="region of interest" description="Disordered" evidence="1">
    <location>
        <begin position="673"/>
        <end position="753"/>
    </location>
</feature>
<organism evidence="2 3">
    <name type="scientific">Cyclotella cryptica</name>
    <dbReference type="NCBI Taxonomy" id="29204"/>
    <lineage>
        <taxon>Eukaryota</taxon>
        <taxon>Sar</taxon>
        <taxon>Stramenopiles</taxon>
        <taxon>Ochrophyta</taxon>
        <taxon>Bacillariophyta</taxon>
        <taxon>Coscinodiscophyceae</taxon>
        <taxon>Thalassiosirophycidae</taxon>
        <taxon>Stephanodiscales</taxon>
        <taxon>Stephanodiscaceae</taxon>
        <taxon>Cyclotella</taxon>
    </lineage>
</organism>
<evidence type="ECO:0000313" key="2">
    <source>
        <dbReference type="EMBL" id="KAL3783744.1"/>
    </source>
</evidence>
<feature type="compositionally biased region" description="Basic and acidic residues" evidence="1">
    <location>
        <begin position="1"/>
        <end position="11"/>
    </location>
</feature>
<sequence>MASQQRTKDHLLPPPPPPTAAASPTMSPQDRNESNATPANIEERRTPISPQDDSSVIAAISTAHDEHTNNNNASLNDRSETSPPSPSSDHTRHSPSPGVITSRRGRSRSPVASRPGSRASLRGDRSASADARGHNPPNGTLSEAAIAAGEAAIAAKRGPSPFVDYARRSPSPTRTTLQDGHYGGRDRREGGFHGRDHSTTVNRWPSAEQSFECSPIAYNLSLGSFDWANGAVDHGHGNSGAGGYGHSNNGGGYHSAHQYKRYPSPPPEMRYDDQYYDERYRDRRHDDYNQRYYYDDRYDHHYHRDYRHSDRYRRDEYHYSRHHRSRRDRTGSSRNVSPHSERRNSQPLYSEHHILSTSSYRDEDYSKNEDPRNHASFRDAPTPTAGNSRSRAQAGSVFRGVSETEYKSNVVPALRAVEEEVSPVSEEKFVEEGKKDAKKTKGKTGAKGLKRKNKKDSAVKTDLPKELMLGLDDESPPASPRKSSKAGRNAPSPIHAASPTNVDKELSAIGMDTLDVMNMMPGVDGDYLGNLSFRKSYDLEQMFSFMRSPKGSMKEAQPSHGMMDLKFGSMSFTHSFLMSGSGEEKNENDSSLKIDPSLKLRSHRRHPSSFGSHVHRRSRSPLFSGGIPTIHTLNSQTSSLGLTPINSFSGDNAPIVRLTSHDGMALHSFFASSPANVPDEGQDAGHSLTNPGMSMQQPPQQHGPPPMYGDYAPGPFRHEHRIATRSHPPPPPSAPTNAPHHGPVPSSNNLSAPNKRIKLMSSRLDTRPVNDITKRADMFVLLKRLSSVFLGFQFKLPEVDLPLGESYTGNGYMPTDHQITLAKRRIFSSICAFGGCVPRRTVSYESDAELTPSQKRDKEDKILYDKELPSRYFMKEHCISWDVELHDVTNPNADNKDSAKNRDDPTTSAYCAPVTPSTPNNPSNSLDGSGLREKGKKVKYRCKLCGQPKQNHTCPYQSTVMRSIGTMVYPAVNAFVSDEPGRLAPALSEMNNFTSLLSQDVSMSGSTRDYRPYNNGFNVLTPDSHWSPNTPGGLSTISTPSTPGGHGVAVVSSRKRDHLSMSRTMSGVSTTGGVATVDDCLFRGTMELKPEQYRRVRFSVDSVTDAFEYPHIPTPYSQRKEMGDTLFALSREVPKLADACAAILREARENDCWDQAVAELTTQVLVILKCEEQDYTLEGLKRHLLTLGIAC</sequence>
<keyword evidence="3" id="KW-1185">Reference proteome</keyword>